<accession>A0A7I7YCQ4</accession>
<dbReference type="NCBIfam" id="NF004846">
    <property type="entry name" value="PRK06197.1"/>
    <property type="match status" value="1"/>
</dbReference>
<dbReference type="Pfam" id="PF00106">
    <property type="entry name" value="adh_short"/>
    <property type="match status" value="1"/>
</dbReference>
<dbReference type="PRINTS" id="PR00081">
    <property type="entry name" value="GDHRDH"/>
</dbReference>
<reference evidence="2 3" key="1">
    <citation type="journal article" date="2019" name="Emerg. Microbes Infect.">
        <title>Comprehensive subspecies identification of 175 nontuberculous mycobacteria species based on 7547 genomic profiles.</title>
        <authorList>
            <person name="Matsumoto Y."/>
            <person name="Kinjo T."/>
            <person name="Motooka D."/>
            <person name="Nabeya D."/>
            <person name="Jung N."/>
            <person name="Uechi K."/>
            <person name="Horii T."/>
            <person name="Iida T."/>
            <person name="Fujita J."/>
            <person name="Nakamura S."/>
        </authorList>
    </citation>
    <scope>NUCLEOTIDE SEQUENCE [LARGE SCALE GENOMIC DNA]</scope>
    <source>
        <strain evidence="2 3">JCM 14738</strain>
    </source>
</reference>
<gene>
    <name evidence="2" type="ORF">MCNS_25780</name>
</gene>
<keyword evidence="3" id="KW-1185">Reference proteome</keyword>
<dbReference type="PANTHER" id="PTHR43157">
    <property type="entry name" value="PHOSPHATIDYLINOSITOL-GLYCAN BIOSYNTHESIS CLASS F PROTEIN-RELATED"/>
    <property type="match status" value="1"/>
</dbReference>
<dbReference type="PANTHER" id="PTHR43157:SF31">
    <property type="entry name" value="PHOSPHATIDYLINOSITOL-GLYCAN BIOSYNTHESIS CLASS F PROTEIN"/>
    <property type="match status" value="1"/>
</dbReference>
<dbReference type="SUPFAM" id="SSF51735">
    <property type="entry name" value="NAD(P)-binding Rossmann-fold domains"/>
    <property type="match status" value="1"/>
</dbReference>
<proteinExistence type="predicted"/>
<dbReference type="InterPro" id="IPR036291">
    <property type="entry name" value="NAD(P)-bd_dom_sf"/>
</dbReference>
<dbReference type="EMBL" id="AP022613">
    <property type="protein sequence ID" value="BBZ39515.1"/>
    <property type="molecule type" value="Genomic_DNA"/>
</dbReference>
<name>A0A7I7YCQ4_9MYCO</name>
<dbReference type="AlphaFoldDB" id="A0A7I7YCQ4"/>
<evidence type="ECO:0000313" key="2">
    <source>
        <dbReference type="EMBL" id="BBZ39515.1"/>
    </source>
</evidence>
<protein>
    <submittedName>
        <fullName evidence="2">Oxidoreductase</fullName>
    </submittedName>
</protein>
<dbReference type="GO" id="GO:0016491">
    <property type="term" value="F:oxidoreductase activity"/>
    <property type="evidence" value="ECO:0007669"/>
    <property type="project" value="UniProtKB-KW"/>
</dbReference>
<dbReference type="InterPro" id="IPR002347">
    <property type="entry name" value="SDR_fam"/>
</dbReference>
<keyword evidence="1" id="KW-0560">Oxidoreductase</keyword>
<dbReference type="CDD" id="cd05327">
    <property type="entry name" value="retinol-DH_like_SDR_c_like"/>
    <property type="match status" value="1"/>
</dbReference>
<evidence type="ECO:0000256" key="1">
    <source>
        <dbReference type="ARBA" id="ARBA00023002"/>
    </source>
</evidence>
<evidence type="ECO:0000313" key="3">
    <source>
        <dbReference type="Proteomes" id="UP000467385"/>
    </source>
</evidence>
<dbReference type="NCBIfam" id="NF004513">
    <property type="entry name" value="PRK05854.1"/>
    <property type="match status" value="1"/>
</dbReference>
<sequence>MSNVKPDLTLDVPDLSGRFAVVTGANSGLGFGLAKSLAGAGADVVMAIRNRAKGEAAIAEIRREQPSARLTIRQLDLSSLKSVAALGDELVADGRPIDILINNAGVMTPPQRQETDDGFELQFGANHLGHFALTGHLLPLLRAAERARVVTVSSIAAGQRNLDFNDPNAQDGYKPMRCYGVAKLAQLMFAMELDRRSRDRGWGLISNAAHPGLSKTNLLSGASYGRAKPTLQARLTQLTWRLLPFMWLDVDEGIKPTLYAAVSPDAEGGRYYGPRGFYETAGGGVTFAGVPRLARSEPDRERLWQRSEQLTGVTDD</sequence>
<organism evidence="2 3">
    <name type="scientific">Mycobacterium conspicuum</name>
    <dbReference type="NCBI Taxonomy" id="44010"/>
    <lineage>
        <taxon>Bacteria</taxon>
        <taxon>Bacillati</taxon>
        <taxon>Actinomycetota</taxon>
        <taxon>Actinomycetes</taxon>
        <taxon>Mycobacteriales</taxon>
        <taxon>Mycobacteriaceae</taxon>
        <taxon>Mycobacterium</taxon>
    </lineage>
</organism>
<dbReference type="Gene3D" id="3.40.50.720">
    <property type="entry name" value="NAD(P)-binding Rossmann-like Domain"/>
    <property type="match status" value="1"/>
</dbReference>
<dbReference type="Proteomes" id="UP000467385">
    <property type="component" value="Chromosome"/>
</dbReference>